<evidence type="ECO:0000313" key="3">
    <source>
        <dbReference type="Proteomes" id="UP001189122"/>
    </source>
</evidence>
<dbReference type="EMBL" id="LR743592">
    <property type="protein sequence ID" value="CAA2620879.1"/>
    <property type="molecule type" value="Genomic_DNA"/>
</dbReference>
<feature type="compositionally biased region" description="Basic and acidic residues" evidence="1">
    <location>
        <begin position="34"/>
        <end position="53"/>
    </location>
</feature>
<feature type="region of interest" description="Disordered" evidence="1">
    <location>
        <begin position="30"/>
        <end position="53"/>
    </location>
</feature>
<name>A0A7I8IRP9_SPIIN</name>
<evidence type="ECO:0000313" key="2">
    <source>
        <dbReference type="EMBL" id="CAA2620879.1"/>
    </source>
</evidence>
<protein>
    <submittedName>
        <fullName evidence="2">Uncharacterized protein</fullName>
    </submittedName>
</protein>
<evidence type="ECO:0000256" key="1">
    <source>
        <dbReference type="SAM" id="MobiDB-lite"/>
    </source>
</evidence>
<dbReference type="Proteomes" id="UP001189122">
    <property type="component" value="Unassembled WGS sequence"/>
</dbReference>
<sequence>MDLRFQDLEQAGGYRNRRVRGKYLKARKIKDKKARNGERSEFADHEQTALDASTERRRLQAIEAQRSERMEPRLGIHLPFISEVHSD</sequence>
<accession>A0A7I8IRP9</accession>
<keyword evidence="3" id="KW-1185">Reference proteome</keyword>
<organism evidence="2">
    <name type="scientific">Spirodela intermedia</name>
    <name type="common">Intermediate duckweed</name>
    <dbReference type="NCBI Taxonomy" id="51605"/>
    <lineage>
        <taxon>Eukaryota</taxon>
        <taxon>Viridiplantae</taxon>
        <taxon>Streptophyta</taxon>
        <taxon>Embryophyta</taxon>
        <taxon>Tracheophyta</taxon>
        <taxon>Spermatophyta</taxon>
        <taxon>Magnoliopsida</taxon>
        <taxon>Liliopsida</taxon>
        <taxon>Araceae</taxon>
        <taxon>Lemnoideae</taxon>
        <taxon>Spirodela</taxon>
    </lineage>
</organism>
<gene>
    <name evidence="2" type="ORF">SI7747_05007048</name>
</gene>
<dbReference type="EMBL" id="CACRZD030000005">
    <property type="protein sequence ID" value="CAA6660632.1"/>
    <property type="molecule type" value="Genomic_DNA"/>
</dbReference>
<dbReference type="AlphaFoldDB" id="A0A7I8IRP9"/>
<reference evidence="2 3" key="1">
    <citation type="submission" date="2019-12" db="EMBL/GenBank/DDBJ databases">
        <authorList>
            <person name="Scholz U."/>
            <person name="Mascher M."/>
            <person name="Fiebig A."/>
        </authorList>
    </citation>
    <scope>NUCLEOTIDE SEQUENCE</scope>
</reference>
<proteinExistence type="predicted"/>